<keyword evidence="1" id="KW-1133">Transmembrane helix</keyword>
<sequence length="61" mass="6776">MNNQIQFADRNFGYFTVQQPRRINYKIATALIATLLTLGYAAHLLPETQTLSAPASATVLH</sequence>
<evidence type="ECO:0000256" key="1">
    <source>
        <dbReference type="SAM" id="Phobius"/>
    </source>
</evidence>
<dbReference type="KEGG" id="nyu:D7D52_31775"/>
<name>A0A386ZM38_9NOCA</name>
<evidence type="ECO:0000313" key="3">
    <source>
        <dbReference type="Proteomes" id="UP000267164"/>
    </source>
</evidence>
<accession>A0A386ZM38</accession>
<gene>
    <name evidence="2" type="ORF">D7D52_31775</name>
</gene>
<keyword evidence="3" id="KW-1185">Reference proteome</keyword>
<dbReference type="EMBL" id="CP032568">
    <property type="protein sequence ID" value="AYF77635.1"/>
    <property type="molecule type" value="Genomic_DNA"/>
</dbReference>
<organism evidence="2 3">
    <name type="scientific">Nocardia yunnanensis</name>
    <dbReference type="NCBI Taxonomy" id="2382165"/>
    <lineage>
        <taxon>Bacteria</taxon>
        <taxon>Bacillati</taxon>
        <taxon>Actinomycetota</taxon>
        <taxon>Actinomycetes</taxon>
        <taxon>Mycobacteriales</taxon>
        <taxon>Nocardiaceae</taxon>
        <taxon>Nocardia</taxon>
    </lineage>
</organism>
<dbReference type="RefSeq" id="WP_120742295.1">
    <property type="nucleotide sequence ID" value="NZ_CP032568.1"/>
</dbReference>
<keyword evidence="1" id="KW-0472">Membrane</keyword>
<dbReference type="Proteomes" id="UP000267164">
    <property type="component" value="Chromosome"/>
</dbReference>
<dbReference type="AlphaFoldDB" id="A0A386ZM38"/>
<keyword evidence="1" id="KW-0812">Transmembrane</keyword>
<protein>
    <submittedName>
        <fullName evidence="2">Uncharacterized protein</fullName>
    </submittedName>
</protein>
<proteinExistence type="predicted"/>
<reference evidence="2 3" key="1">
    <citation type="submission" date="2018-09" db="EMBL/GenBank/DDBJ databases">
        <title>Nocardia yunnanensis sp. nov., an actinomycete isolated from a soil sample.</title>
        <authorList>
            <person name="Zhang J."/>
        </authorList>
    </citation>
    <scope>NUCLEOTIDE SEQUENCE [LARGE SCALE GENOMIC DNA]</scope>
    <source>
        <strain evidence="2 3">CFHS0054</strain>
    </source>
</reference>
<feature type="transmembrane region" description="Helical" evidence="1">
    <location>
        <begin position="27"/>
        <end position="45"/>
    </location>
</feature>
<evidence type="ECO:0000313" key="2">
    <source>
        <dbReference type="EMBL" id="AYF77635.1"/>
    </source>
</evidence>